<evidence type="ECO:0000256" key="1">
    <source>
        <dbReference type="SAM" id="MobiDB-lite"/>
    </source>
</evidence>
<dbReference type="InterPro" id="IPR002808">
    <property type="entry name" value="AdoCbi_amidolase"/>
</dbReference>
<evidence type="ECO:0000313" key="3">
    <source>
        <dbReference type="Proteomes" id="UP000198856"/>
    </source>
</evidence>
<dbReference type="STRING" id="890420.SAMN05216226_104134"/>
<dbReference type="PANTHER" id="PTHR35336">
    <property type="entry name" value="ADENOSYLCOBINAMIDE AMIDOHYDROLASE"/>
    <property type="match status" value="1"/>
</dbReference>
<dbReference type="Pfam" id="PF01955">
    <property type="entry name" value="CbiZ"/>
    <property type="match status" value="1"/>
</dbReference>
<proteinExistence type="predicted"/>
<dbReference type="AlphaFoldDB" id="A0A1G8UC79"/>
<reference evidence="2 3" key="1">
    <citation type="submission" date="2016-10" db="EMBL/GenBank/DDBJ databases">
        <authorList>
            <person name="de Groot N.N."/>
        </authorList>
    </citation>
    <scope>NUCLEOTIDE SEQUENCE [LARGE SCALE GENOMIC DNA]</scope>
    <source>
        <strain evidence="2 3">IBRC-M10015</strain>
    </source>
</reference>
<organism evidence="2 3">
    <name type="scientific">Halovenus aranensis</name>
    <dbReference type="NCBI Taxonomy" id="890420"/>
    <lineage>
        <taxon>Archaea</taxon>
        <taxon>Methanobacteriati</taxon>
        <taxon>Methanobacteriota</taxon>
        <taxon>Stenosarchaea group</taxon>
        <taxon>Halobacteria</taxon>
        <taxon>Halobacteriales</taxon>
        <taxon>Haloarculaceae</taxon>
        <taxon>Halovenus</taxon>
    </lineage>
</organism>
<protein>
    <submittedName>
        <fullName evidence="2">Adenosylcobinamide hydrolase</fullName>
    </submittedName>
</protein>
<feature type="region of interest" description="Disordered" evidence="1">
    <location>
        <begin position="99"/>
        <end position="118"/>
    </location>
</feature>
<keyword evidence="3" id="KW-1185">Reference proteome</keyword>
<dbReference type="OrthoDB" id="157452at2157"/>
<sequence length="232" mass="23821">MFETTVREGVLQVTRDGTRWLSGGYDGGITEAGAAYNISVPEGWGRTDLDTYVETRRSRAEFSTAGPALLTGVNLNHARGARDGPVVAYATAGISNPAALPANPSGDDGTGDSPATPPGTVNIILGTTRALGDGALANLSTVVAEAKSATLLAEAGFPGTTTDAVVVATDPAGEPVEYTGAATEVGAAARACTRDAVQASLRSRYPDREYPESVEAAEYGVETTRRAETFVP</sequence>
<gene>
    <name evidence="2" type="ORF">SAMN05216226_104134</name>
</gene>
<dbReference type="EMBL" id="FNFC01000004">
    <property type="protein sequence ID" value="SDJ50600.1"/>
    <property type="molecule type" value="Genomic_DNA"/>
</dbReference>
<keyword evidence="2" id="KW-0378">Hydrolase</keyword>
<dbReference type="Proteomes" id="UP000198856">
    <property type="component" value="Unassembled WGS sequence"/>
</dbReference>
<dbReference type="GO" id="GO:0016787">
    <property type="term" value="F:hydrolase activity"/>
    <property type="evidence" value="ECO:0007669"/>
    <property type="project" value="UniProtKB-KW"/>
</dbReference>
<dbReference type="PANTHER" id="PTHR35336:SF5">
    <property type="entry name" value="ADENOSYLCOBINAMIDE AMIDOHYDROLASE"/>
    <property type="match status" value="1"/>
</dbReference>
<name>A0A1G8UC79_9EURY</name>
<dbReference type="RefSeq" id="WP_092700287.1">
    <property type="nucleotide sequence ID" value="NZ_FNFC01000004.1"/>
</dbReference>
<evidence type="ECO:0000313" key="2">
    <source>
        <dbReference type="EMBL" id="SDJ50600.1"/>
    </source>
</evidence>
<dbReference type="InterPro" id="IPR052209">
    <property type="entry name" value="CbiZ"/>
</dbReference>
<accession>A0A1G8UC79</accession>